<dbReference type="EMBL" id="DVJQ01000009">
    <property type="protein sequence ID" value="HIS73557.1"/>
    <property type="molecule type" value="Genomic_DNA"/>
</dbReference>
<dbReference type="GO" id="GO:0004088">
    <property type="term" value="F:carbamoyl-phosphate synthase (glutamine-hydrolyzing) activity"/>
    <property type="evidence" value="ECO:0007669"/>
    <property type="project" value="UniProtKB-UniRule"/>
</dbReference>
<dbReference type="InterPro" id="IPR017926">
    <property type="entry name" value="GATASE"/>
</dbReference>
<dbReference type="NCBIfam" id="NF009475">
    <property type="entry name" value="PRK12838.1"/>
    <property type="match status" value="1"/>
</dbReference>
<dbReference type="Proteomes" id="UP000886865">
    <property type="component" value="Unassembled WGS sequence"/>
</dbReference>
<feature type="binding site" evidence="11">
    <location>
        <position position="250"/>
    </location>
    <ligand>
        <name>L-glutamine</name>
        <dbReference type="ChEBI" id="CHEBI:58359"/>
    </ligand>
</feature>
<dbReference type="SUPFAM" id="SSF52021">
    <property type="entry name" value="Carbamoyl phosphate synthetase, small subunit N-terminal domain"/>
    <property type="match status" value="1"/>
</dbReference>
<feature type="active site" evidence="11">
    <location>
        <position position="333"/>
    </location>
</feature>
<dbReference type="Pfam" id="PF00117">
    <property type="entry name" value="GATase"/>
    <property type="match status" value="1"/>
</dbReference>
<evidence type="ECO:0000256" key="3">
    <source>
        <dbReference type="ARBA" id="ARBA00007800"/>
    </source>
</evidence>
<proteinExistence type="inferred from homology"/>
<dbReference type="Gene3D" id="3.50.30.20">
    <property type="entry name" value="Carbamoyl-phosphate synthase small subunit, N-terminal domain"/>
    <property type="match status" value="1"/>
</dbReference>
<dbReference type="InterPro" id="IPR006274">
    <property type="entry name" value="CarbamoylP_synth_ssu"/>
</dbReference>
<dbReference type="Gene3D" id="3.40.50.880">
    <property type="match status" value="1"/>
</dbReference>
<evidence type="ECO:0000256" key="1">
    <source>
        <dbReference type="ARBA" id="ARBA00004812"/>
    </source>
</evidence>
<dbReference type="PROSITE" id="PS51273">
    <property type="entry name" value="GATASE_TYPE_1"/>
    <property type="match status" value="1"/>
</dbReference>
<comment type="caution">
    <text evidence="13">The sequence shown here is derived from an EMBL/GenBank/DDBJ whole genome shotgun (WGS) entry which is preliminary data.</text>
</comment>
<evidence type="ECO:0000256" key="6">
    <source>
        <dbReference type="ARBA" id="ARBA00022840"/>
    </source>
</evidence>
<feature type="domain" description="Carbamoyl-phosphate synthase small subunit N-terminal" evidence="12">
    <location>
        <begin position="1"/>
        <end position="130"/>
    </location>
</feature>
<dbReference type="PRINTS" id="PR00096">
    <property type="entry name" value="GATASE"/>
</dbReference>
<feature type="binding site" evidence="11">
    <location>
        <position position="294"/>
    </location>
    <ligand>
        <name>L-glutamine</name>
        <dbReference type="ChEBI" id="CHEBI:58359"/>
    </ligand>
</feature>
<evidence type="ECO:0000313" key="13">
    <source>
        <dbReference type="EMBL" id="HIS73557.1"/>
    </source>
</evidence>
<evidence type="ECO:0000259" key="12">
    <source>
        <dbReference type="SMART" id="SM01097"/>
    </source>
</evidence>
<feature type="active site" evidence="11">
    <location>
        <position position="335"/>
    </location>
</feature>
<dbReference type="InterPro" id="IPR036480">
    <property type="entry name" value="CarbP_synth_ssu_N_sf"/>
</dbReference>
<dbReference type="GO" id="GO:0044205">
    <property type="term" value="P:'de novo' UMP biosynthetic process"/>
    <property type="evidence" value="ECO:0007669"/>
    <property type="project" value="UniProtKB-UniRule"/>
</dbReference>
<comment type="pathway">
    <text evidence="1 11">Pyrimidine metabolism; UMP biosynthesis via de novo pathway; (S)-dihydroorotate from bicarbonate: step 1/3.</text>
</comment>
<dbReference type="InterPro" id="IPR029062">
    <property type="entry name" value="Class_I_gatase-like"/>
</dbReference>
<dbReference type="GO" id="GO:0006541">
    <property type="term" value="P:glutamine metabolic process"/>
    <property type="evidence" value="ECO:0007669"/>
    <property type="project" value="InterPro"/>
</dbReference>
<accession>A0A9D1FHH2</accession>
<keyword evidence="5 11" id="KW-0547">Nucleotide-binding</keyword>
<reference evidence="13" key="2">
    <citation type="journal article" date="2021" name="PeerJ">
        <title>Extensive microbial diversity within the chicken gut microbiome revealed by metagenomics and culture.</title>
        <authorList>
            <person name="Gilroy R."/>
            <person name="Ravi A."/>
            <person name="Getino M."/>
            <person name="Pursley I."/>
            <person name="Horton D.L."/>
            <person name="Alikhan N.F."/>
            <person name="Baker D."/>
            <person name="Gharbi K."/>
            <person name="Hall N."/>
            <person name="Watson M."/>
            <person name="Adriaenssens E.M."/>
            <person name="Foster-Nyarko E."/>
            <person name="Jarju S."/>
            <person name="Secka A."/>
            <person name="Antonio M."/>
            <person name="Oren A."/>
            <person name="Chaudhuri R.R."/>
            <person name="La Ragione R."/>
            <person name="Hildebrand F."/>
            <person name="Pallen M.J."/>
        </authorList>
    </citation>
    <scope>NUCLEOTIDE SEQUENCE</scope>
    <source>
        <strain evidence="13">CHK152-2871</strain>
    </source>
</reference>
<feature type="region of interest" description="CPSase" evidence="11">
    <location>
        <begin position="1"/>
        <end position="172"/>
    </location>
</feature>
<dbReference type="NCBIfam" id="TIGR01368">
    <property type="entry name" value="CPSaseIIsmall"/>
    <property type="match status" value="1"/>
</dbReference>
<dbReference type="InterPro" id="IPR050472">
    <property type="entry name" value="Anth_synth/Amidotransfase"/>
</dbReference>
<sequence length="362" mass="40371">MATLILEDGTVMTAKSFGAAREVFGEIVFNTSMAGYQEIITDPSYANQIIVMTYPEIGNYGINDDDFESLNPALGALIVKEYCKNESHYKSTKKLGEYLKERNVAALEGVDTRTLTKKIREAGTMNCFVSPRDLSEYEIKEKIEETKKYKPNPDVVYDVTTRMVYIRGEGNPIKLAFIDYGAKYGIVKSLVNRGCEVKVYPANVNAQSILNGNFDAVFLSNGPGDPKDCKVEIETIKQLVGKLPIFGICLGYQLLSIVFGAKTYKLKYGHRGGNHPVINLLTNKVMMSSQNHGYAVDTDTLSDIMTPTYKNLNDDTLEGFKIDSFKVHAVQFHPEAAPGPNDAAVIFDEWVELMKEYKKARV</sequence>
<comment type="catalytic activity">
    <reaction evidence="9 11">
        <text>hydrogencarbonate + L-glutamine + 2 ATP + H2O = carbamoyl phosphate + L-glutamate + 2 ADP + phosphate + 2 H(+)</text>
        <dbReference type="Rhea" id="RHEA:18633"/>
        <dbReference type="ChEBI" id="CHEBI:15377"/>
        <dbReference type="ChEBI" id="CHEBI:15378"/>
        <dbReference type="ChEBI" id="CHEBI:17544"/>
        <dbReference type="ChEBI" id="CHEBI:29985"/>
        <dbReference type="ChEBI" id="CHEBI:30616"/>
        <dbReference type="ChEBI" id="CHEBI:43474"/>
        <dbReference type="ChEBI" id="CHEBI:58228"/>
        <dbReference type="ChEBI" id="CHEBI:58359"/>
        <dbReference type="ChEBI" id="CHEBI:456216"/>
        <dbReference type="EC" id="6.3.5.5"/>
    </reaction>
</comment>
<dbReference type="PRINTS" id="PR00099">
    <property type="entry name" value="CPSGATASE"/>
</dbReference>
<gene>
    <name evidence="11 13" type="primary">carA</name>
    <name evidence="13" type="ORF">IAA86_00890</name>
</gene>
<dbReference type="PANTHER" id="PTHR43418">
    <property type="entry name" value="MULTIFUNCTIONAL TRYPTOPHAN BIOSYNTHESIS PROTEIN-RELATED"/>
    <property type="match status" value="1"/>
</dbReference>
<protein>
    <recommendedName>
        <fullName evidence="11">Carbamoyl phosphate synthase small chain</fullName>
        <ecNumber evidence="11">6.3.5.5</ecNumber>
    </recommendedName>
    <alternativeName>
        <fullName evidence="11">Carbamoyl phosphate synthetase glutamine chain</fullName>
    </alternativeName>
</protein>
<reference evidence="13" key="1">
    <citation type="submission" date="2020-10" db="EMBL/GenBank/DDBJ databases">
        <authorList>
            <person name="Gilroy R."/>
        </authorList>
    </citation>
    <scope>NUCLEOTIDE SEQUENCE</scope>
    <source>
        <strain evidence="13">CHK152-2871</strain>
    </source>
</reference>
<dbReference type="GO" id="GO:0005524">
    <property type="term" value="F:ATP binding"/>
    <property type="evidence" value="ECO:0007669"/>
    <property type="project" value="UniProtKB-UniRule"/>
</dbReference>
<dbReference type="AlphaFoldDB" id="A0A9D1FHH2"/>
<feature type="binding site" evidence="11">
    <location>
        <position position="44"/>
    </location>
    <ligand>
        <name>L-glutamine</name>
        <dbReference type="ChEBI" id="CHEBI:58359"/>
    </ligand>
</feature>
<evidence type="ECO:0000256" key="9">
    <source>
        <dbReference type="ARBA" id="ARBA00048816"/>
    </source>
</evidence>
<dbReference type="HAMAP" id="MF_01209">
    <property type="entry name" value="CPSase_S_chain"/>
    <property type="match status" value="1"/>
</dbReference>
<dbReference type="InterPro" id="IPR035686">
    <property type="entry name" value="CPSase_GATase1"/>
</dbReference>
<comment type="similarity">
    <text evidence="3 11">Belongs to the CarA family.</text>
</comment>
<dbReference type="SMART" id="SM01097">
    <property type="entry name" value="CPSase_sm_chain"/>
    <property type="match status" value="1"/>
</dbReference>
<evidence type="ECO:0000256" key="5">
    <source>
        <dbReference type="ARBA" id="ARBA00022741"/>
    </source>
</evidence>
<dbReference type="GO" id="GO:0006526">
    <property type="term" value="P:L-arginine biosynthetic process"/>
    <property type="evidence" value="ECO:0007669"/>
    <property type="project" value="UniProtKB-UniRule"/>
</dbReference>
<dbReference type="FunFam" id="3.50.30.20:FF:000001">
    <property type="entry name" value="Carbamoyl-phosphate synthase small chain"/>
    <property type="match status" value="1"/>
</dbReference>
<feature type="binding site" evidence="11">
    <location>
        <position position="224"/>
    </location>
    <ligand>
        <name>L-glutamine</name>
        <dbReference type="ChEBI" id="CHEBI:58359"/>
    </ligand>
</feature>
<feature type="binding site" evidence="11">
    <location>
        <position position="222"/>
    </location>
    <ligand>
        <name>L-glutamine</name>
        <dbReference type="ChEBI" id="CHEBI:58359"/>
    </ligand>
</feature>
<keyword evidence="8 11" id="KW-0665">Pyrimidine biosynthesis</keyword>
<evidence type="ECO:0000256" key="7">
    <source>
        <dbReference type="ARBA" id="ARBA00022962"/>
    </source>
</evidence>
<feature type="binding site" evidence="11">
    <location>
        <position position="253"/>
    </location>
    <ligand>
        <name>L-glutamine</name>
        <dbReference type="ChEBI" id="CHEBI:58359"/>
    </ligand>
</feature>
<evidence type="ECO:0000313" key="14">
    <source>
        <dbReference type="Proteomes" id="UP000886865"/>
    </source>
</evidence>
<keyword evidence="11" id="KW-0055">Arginine biosynthesis</keyword>
<keyword evidence="4 11" id="KW-0436">Ligase</keyword>
<organism evidence="13 14">
    <name type="scientific">Candidatus Galligastranaerophilus intestinavium</name>
    <dbReference type="NCBI Taxonomy" id="2840836"/>
    <lineage>
        <taxon>Bacteria</taxon>
        <taxon>Candidatus Galligastranaerophilus</taxon>
    </lineage>
</organism>
<evidence type="ECO:0000256" key="10">
    <source>
        <dbReference type="ARBA" id="ARBA00049285"/>
    </source>
</evidence>
<feature type="binding site" evidence="11">
    <location>
        <position position="293"/>
    </location>
    <ligand>
        <name>L-glutamine</name>
        <dbReference type="ChEBI" id="CHEBI:58359"/>
    </ligand>
</feature>
<keyword evidence="7 11" id="KW-0315">Glutamine amidotransferase</keyword>
<dbReference type="InterPro" id="IPR002474">
    <property type="entry name" value="CarbamoylP_synth_ssu_N"/>
</dbReference>
<dbReference type="Pfam" id="PF00988">
    <property type="entry name" value="CPSase_sm_chain"/>
    <property type="match status" value="1"/>
</dbReference>
<dbReference type="EC" id="6.3.5.5" evidence="11"/>
<comment type="pathway">
    <text evidence="2 11">Amino-acid biosynthesis; L-arginine biosynthesis; carbamoyl phosphate from bicarbonate: step 1/1.</text>
</comment>
<evidence type="ECO:0000256" key="2">
    <source>
        <dbReference type="ARBA" id="ARBA00005077"/>
    </source>
</evidence>
<dbReference type="CDD" id="cd01744">
    <property type="entry name" value="GATase1_CPSase"/>
    <property type="match status" value="1"/>
</dbReference>
<comment type="subunit">
    <text evidence="11">Composed of two chains; the small (or glutamine) chain promotes the hydrolysis of glutamine to ammonia, which is used by the large (or ammonia) chain to synthesize carbamoyl phosphate. Tetramer of heterodimers (alpha,beta)4.</text>
</comment>
<dbReference type="SUPFAM" id="SSF52317">
    <property type="entry name" value="Class I glutamine amidotransferase-like"/>
    <property type="match status" value="1"/>
</dbReference>
<keyword evidence="11" id="KW-0028">Amino-acid biosynthesis</keyword>
<dbReference type="PRINTS" id="PR00097">
    <property type="entry name" value="ANTSNTHASEII"/>
</dbReference>
<keyword evidence="6 11" id="KW-0067">ATP-binding</keyword>
<comment type="function">
    <text evidence="11">Small subunit of the glutamine-dependent carbamoyl phosphate synthetase (CPSase). CPSase catalyzes the formation of carbamoyl phosphate from the ammonia moiety of glutamine, carbonate, and phosphate donated by ATP, constituting the first step of 2 biosynthetic pathways, one leading to arginine and/or urea and the other to pyrimidine nucleotides. The small subunit (glutamine amidotransferase) binds and cleaves glutamine to supply the large subunit with the substrate ammonia.</text>
</comment>
<name>A0A9D1FHH2_9BACT</name>
<feature type="active site" description="Nucleophile" evidence="11">
    <location>
        <position position="249"/>
    </location>
</feature>
<dbReference type="GO" id="GO:0006207">
    <property type="term" value="P:'de novo' pyrimidine nucleobase biosynthetic process"/>
    <property type="evidence" value="ECO:0007669"/>
    <property type="project" value="InterPro"/>
</dbReference>
<comment type="catalytic activity">
    <reaction evidence="10 11">
        <text>L-glutamine + H2O = L-glutamate + NH4(+)</text>
        <dbReference type="Rhea" id="RHEA:15889"/>
        <dbReference type="ChEBI" id="CHEBI:15377"/>
        <dbReference type="ChEBI" id="CHEBI:28938"/>
        <dbReference type="ChEBI" id="CHEBI:29985"/>
        <dbReference type="ChEBI" id="CHEBI:58359"/>
    </reaction>
</comment>
<evidence type="ECO:0000256" key="4">
    <source>
        <dbReference type="ARBA" id="ARBA00022598"/>
    </source>
</evidence>
<dbReference type="PANTHER" id="PTHR43418:SF7">
    <property type="entry name" value="CARBAMOYL-PHOSPHATE SYNTHASE SMALL CHAIN"/>
    <property type="match status" value="1"/>
</dbReference>
<feature type="binding site" evidence="11">
    <location>
        <position position="291"/>
    </location>
    <ligand>
        <name>L-glutamine</name>
        <dbReference type="ChEBI" id="CHEBI:58359"/>
    </ligand>
</feature>
<evidence type="ECO:0000256" key="11">
    <source>
        <dbReference type="HAMAP-Rule" id="MF_01209"/>
    </source>
</evidence>
<evidence type="ECO:0000256" key="8">
    <source>
        <dbReference type="ARBA" id="ARBA00022975"/>
    </source>
</evidence>